<feature type="region of interest" description="Disordered" evidence="1">
    <location>
        <begin position="238"/>
        <end position="262"/>
    </location>
</feature>
<accession>A0A934HT36</accession>
<gene>
    <name evidence="2" type="ORF">I6U51_01370</name>
</gene>
<dbReference type="Proteomes" id="UP000622687">
    <property type="component" value="Unassembled WGS sequence"/>
</dbReference>
<evidence type="ECO:0000313" key="2">
    <source>
        <dbReference type="EMBL" id="MBI6871354.1"/>
    </source>
</evidence>
<name>A0A934HT36_9CLOT</name>
<feature type="compositionally biased region" description="Basic and acidic residues" evidence="1">
    <location>
        <begin position="250"/>
        <end position="262"/>
    </location>
</feature>
<sequence>MNGTQSSLGTYAKNALKGAFTGAVSGAIFGPFGGFGSVGGIMAFGGINGMADSLLNQAIDGKFSLKQTLFDGLIGAATGGLLHGAGKLISKVSPYVTKSIGKVLGKLSSEAEAILSKVSGKADDILNAFTKTSRELFEKAANKVDNVVTSIKNSAQDLVDRAANKFNEVTTKINNKVDDLLRAGAAKADDGLNALNQARYNVRKSLGLEKECVTADGVSFSSPPEETSFFKNQISKITEKGKGSPNKNIDINDTKGEGKGKELTAKDVPSVRNNEFNKWFDDLDDNTLNEIWTNPKLKKVKNAIKDRIRQPGGYHEWLACEKAPIFKKWGISMDKIRELRTLTDDVYFLNPDGAHHCSAGGKIAHNELFDLIDKSKDYNDFKRKLAKWADTKLKGGRNMLPKELLDFN</sequence>
<dbReference type="AlphaFoldDB" id="A0A934HT36"/>
<reference evidence="2" key="1">
    <citation type="submission" date="2020-12" db="EMBL/GenBank/DDBJ databases">
        <title>Clostridium thailandense sp. nov., a novel acetogenic bacterium isolated from peat land soil in Thailand.</title>
        <authorList>
            <person name="Chaikitkaew S."/>
            <person name="Birkeland N.K."/>
        </authorList>
    </citation>
    <scope>NUCLEOTIDE SEQUENCE</scope>
    <source>
        <strain evidence="2">DSM 17425</strain>
    </source>
</reference>
<protein>
    <submittedName>
        <fullName evidence="2">Uncharacterized protein</fullName>
    </submittedName>
</protein>
<comment type="caution">
    <text evidence="2">The sequence shown here is derived from an EMBL/GenBank/DDBJ whole genome shotgun (WGS) entry which is preliminary data.</text>
</comment>
<dbReference type="EMBL" id="JAEEGB010000003">
    <property type="protein sequence ID" value="MBI6871354.1"/>
    <property type="molecule type" value="Genomic_DNA"/>
</dbReference>
<dbReference type="RefSeq" id="WP_211140819.1">
    <property type="nucleotide sequence ID" value="NZ_JAEEGB010000003.1"/>
</dbReference>
<organism evidence="2 3">
    <name type="scientific">Clostridium aciditolerans</name>
    <dbReference type="NCBI Taxonomy" id="339861"/>
    <lineage>
        <taxon>Bacteria</taxon>
        <taxon>Bacillati</taxon>
        <taxon>Bacillota</taxon>
        <taxon>Clostridia</taxon>
        <taxon>Eubacteriales</taxon>
        <taxon>Clostridiaceae</taxon>
        <taxon>Clostridium</taxon>
    </lineage>
</organism>
<evidence type="ECO:0000256" key="1">
    <source>
        <dbReference type="SAM" id="MobiDB-lite"/>
    </source>
</evidence>
<proteinExistence type="predicted"/>
<keyword evidence="3" id="KW-1185">Reference proteome</keyword>
<evidence type="ECO:0000313" key="3">
    <source>
        <dbReference type="Proteomes" id="UP000622687"/>
    </source>
</evidence>
<dbReference type="Gene3D" id="1.20.120.20">
    <property type="entry name" value="Apolipoprotein"/>
    <property type="match status" value="1"/>
</dbReference>